<organism evidence="3 4">
    <name type="scientific">Moniliophthora roreri (strain MCA 2997)</name>
    <name type="common">Cocoa frosty pod rot fungus</name>
    <name type="synonym">Crinipellis roreri</name>
    <dbReference type="NCBI Taxonomy" id="1381753"/>
    <lineage>
        <taxon>Eukaryota</taxon>
        <taxon>Fungi</taxon>
        <taxon>Dikarya</taxon>
        <taxon>Basidiomycota</taxon>
        <taxon>Agaricomycotina</taxon>
        <taxon>Agaricomycetes</taxon>
        <taxon>Agaricomycetidae</taxon>
        <taxon>Agaricales</taxon>
        <taxon>Marasmiineae</taxon>
        <taxon>Marasmiaceae</taxon>
        <taxon>Moniliophthora</taxon>
    </lineage>
</organism>
<sequence length="300" mass="34804">MVNLQLNHRLPNYDMEHHHCFVLCLLHLSLDIKAIQWEVSTKVQDYDEPPAQPRIFSAEPSRPRQLPPPWQAVSATKPRYQRLHAEPLQRTTKISEQFSPQRGRSRKREIREEDTATRPLRPVDSPSQYNLTNIPSYLFLHERFRHEEGIHLHPALRTPPCLFWDVAQRLANATINSDGYIRRQLFSSDLDACVTYPPSPPLTLCIRGCTSAPITIRTQGRVKDVLDAISTYFASPLTKEEWGMLGADRQWRTNACRFRRTGGRRGSPYLKLDVLDGRTRFAGLRTRDRDGELEWMLELL</sequence>
<proteinExistence type="predicted"/>
<feature type="region of interest" description="Disordered" evidence="1">
    <location>
        <begin position="90"/>
        <end position="126"/>
    </location>
</feature>
<dbReference type="InterPro" id="IPR046522">
    <property type="entry name" value="DUF6699"/>
</dbReference>
<feature type="compositionally biased region" description="Polar residues" evidence="1">
    <location>
        <begin position="90"/>
        <end position="102"/>
    </location>
</feature>
<name>V2XP68_MONRO</name>
<protein>
    <recommendedName>
        <fullName evidence="2">DUF6699 domain-containing protein</fullName>
    </recommendedName>
</protein>
<dbReference type="Pfam" id="PF20415">
    <property type="entry name" value="DUF6699"/>
    <property type="match status" value="1"/>
</dbReference>
<dbReference type="AlphaFoldDB" id="V2XP68"/>
<dbReference type="EMBL" id="AWSO01000143">
    <property type="protein sequence ID" value="ESK94330.1"/>
    <property type="molecule type" value="Genomic_DNA"/>
</dbReference>
<dbReference type="HOGENOM" id="CLU_927766_0_0_1"/>
<dbReference type="Proteomes" id="UP000017559">
    <property type="component" value="Unassembled WGS sequence"/>
</dbReference>
<comment type="caution">
    <text evidence="3">The sequence shown here is derived from an EMBL/GenBank/DDBJ whole genome shotgun (WGS) entry which is preliminary data.</text>
</comment>
<keyword evidence="4" id="KW-1185">Reference proteome</keyword>
<evidence type="ECO:0000313" key="4">
    <source>
        <dbReference type="Proteomes" id="UP000017559"/>
    </source>
</evidence>
<dbReference type="KEGG" id="mrr:Moror_8195"/>
<feature type="region of interest" description="Disordered" evidence="1">
    <location>
        <begin position="48"/>
        <end position="68"/>
    </location>
</feature>
<dbReference type="OrthoDB" id="3025904at2759"/>
<evidence type="ECO:0000259" key="2">
    <source>
        <dbReference type="Pfam" id="PF20415"/>
    </source>
</evidence>
<evidence type="ECO:0000256" key="1">
    <source>
        <dbReference type="SAM" id="MobiDB-lite"/>
    </source>
</evidence>
<accession>V2XP68</accession>
<gene>
    <name evidence="3" type="ORF">Moror_8195</name>
</gene>
<feature type="domain" description="DUF6699" evidence="2">
    <location>
        <begin position="162"/>
        <end position="289"/>
    </location>
</feature>
<evidence type="ECO:0000313" key="3">
    <source>
        <dbReference type="EMBL" id="ESK94330.1"/>
    </source>
</evidence>
<reference evidence="3 4" key="1">
    <citation type="journal article" date="2014" name="BMC Genomics">
        <title>Genome and secretome analysis of the hemibiotrophic fungal pathogen, Moniliophthora roreri, which causes frosty pod rot disease of cacao: mechanisms of the biotrophic and necrotrophic phases.</title>
        <authorList>
            <person name="Meinhardt L.W."/>
            <person name="Costa G.G.L."/>
            <person name="Thomazella D.P.T."/>
            <person name="Teixeira P.J.P.L."/>
            <person name="Carazzolle M.F."/>
            <person name="Schuster S.C."/>
            <person name="Carlson J.E."/>
            <person name="Guiltinan M.J."/>
            <person name="Mieczkowski P."/>
            <person name="Farmer A."/>
            <person name="Ramaraj T."/>
            <person name="Crozier J."/>
            <person name="Davis R.E."/>
            <person name="Shao J."/>
            <person name="Melnick R.L."/>
            <person name="Pereira G.A.G."/>
            <person name="Bailey B.A."/>
        </authorList>
    </citation>
    <scope>NUCLEOTIDE SEQUENCE [LARGE SCALE GENOMIC DNA]</scope>
    <source>
        <strain evidence="3 4">MCA 2997</strain>
    </source>
</reference>